<feature type="transmembrane region" description="Helical" evidence="1">
    <location>
        <begin position="53"/>
        <end position="78"/>
    </location>
</feature>
<evidence type="ECO:0000256" key="1">
    <source>
        <dbReference type="SAM" id="Phobius"/>
    </source>
</evidence>
<keyword evidence="1" id="KW-0472">Membrane</keyword>
<feature type="transmembrane region" description="Helical" evidence="1">
    <location>
        <begin position="12"/>
        <end position="33"/>
    </location>
</feature>
<dbReference type="RefSeq" id="WP_343791423.1">
    <property type="nucleotide sequence ID" value="NZ_BAAAEU010000013.1"/>
</dbReference>
<gene>
    <name evidence="2" type="ORF">GCM10009105_24090</name>
</gene>
<keyword evidence="1" id="KW-0812">Transmembrane</keyword>
<sequence length="91" mass="10087">MKQRLEVFMQTLIGCSMFGCLALFVGFEISPMFPTMFSWLWKIDSVGSAFGLIIYAIFALIGLMIVIPAGLLAVYMVYRGSRALVKGIPLD</sequence>
<accession>A0ABN1IMQ4</accession>
<name>A0ABN1IMQ4_9GAMM</name>
<comment type="caution">
    <text evidence="2">The sequence shown here is derived from an EMBL/GenBank/DDBJ whole genome shotgun (WGS) entry which is preliminary data.</text>
</comment>
<evidence type="ECO:0000313" key="3">
    <source>
        <dbReference type="Proteomes" id="UP001501523"/>
    </source>
</evidence>
<evidence type="ECO:0000313" key="2">
    <source>
        <dbReference type="EMBL" id="GAA0717205.1"/>
    </source>
</evidence>
<dbReference type="EMBL" id="BAAAEU010000013">
    <property type="protein sequence ID" value="GAA0717205.1"/>
    <property type="molecule type" value="Genomic_DNA"/>
</dbReference>
<dbReference type="PROSITE" id="PS51257">
    <property type="entry name" value="PROKAR_LIPOPROTEIN"/>
    <property type="match status" value="1"/>
</dbReference>
<dbReference type="Proteomes" id="UP001501523">
    <property type="component" value="Unassembled WGS sequence"/>
</dbReference>
<organism evidence="2 3">
    <name type="scientific">Dokdonella soli</name>
    <dbReference type="NCBI Taxonomy" id="529810"/>
    <lineage>
        <taxon>Bacteria</taxon>
        <taxon>Pseudomonadati</taxon>
        <taxon>Pseudomonadota</taxon>
        <taxon>Gammaproteobacteria</taxon>
        <taxon>Lysobacterales</taxon>
        <taxon>Rhodanobacteraceae</taxon>
        <taxon>Dokdonella</taxon>
    </lineage>
</organism>
<keyword evidence="1" id="KW-1133">Transmembrane helix</keyword>
<protein>
    <submittedName>
        <fullName evidence="2">Uncharacterized protein</fullName>
    </submittedName>
</protein>
<proteinExistence type="predicted"/>
<reference evidence="2 3" key="1">
    <citation type="journal article" date="2019" name="Int. J. Syst. Evol. Microbiol.">
        <title>The Global Catalogue of Microorganisms (GCM) 10K type strain sequencing project: providing services to taxonomists for standard genome sequencing and annotation.</title>
        <authorList>
            <consortium name="The Broad Institute Genomics Platform"/>
            <consortium name="The Broad Institute Genome Sequencing Center for Infectious Disease"/>
            <person name="Wu L."/>
            <person name="Ma J."/>
        </authorList>
    </citation>
    <scope>NUCLEOTIDE SEQUENCE [LARGE SCALE GENOMIC DNA]</scope>
    <source>
        <strain evidence="2 3">JCM 15421</strain>
    </source>
</reference>
<keyword evidence="3" id="KW-1185">Reference proteome</keyword>